<evidence type="ECO:0000313" key="1">
    <source>
        <dbReference type="EMBL" id="PPJ70817.1"/>
    </source>
</evidence>
<comment type="caution">
    <text evidence="1">The sequence shown here is derived from an EMBL/GenBank/DDBJ whole genome shotgun (WGS) entry which is preliminary data.</text>
</comment>
<dbReference type="EMBL" id="PGWX01000448">
    <property type="protein sequence ID" value="PPJ70817.1"/>
    <property type="molecule type" value="Genomic_DNA"/>
</dbReference>
<gene>
    <name evidence="1" type="ORF">CV019_12295</name>
</gene>
<sequence>FAINLVKLQQAPQTTPEFGQELRGVAIKWRYIEKSLQNYNQNSVPFLNNKYSDRIIEDLEKVSGLYAAQQS</sequence>
<proteinExistence type="predicted"/>
<feature type="non-terminal residue" evidence="1">
    <location>
        <position position="1"/>
    </location>
</feature>
<organism evidence="1 2">
    <name type="scientific">Staphylococcus haemolyticus</name>
    <dbReference type="NCBI Taxonomy" id="1283"/>
    <lineage>
        <taxon>Bacteria</taxon>
        <taxon>Bacillati</taxon>
        <taxon>Bacillota</taxon>
        <taxon>Bacilli</taxon>
        <taxon>Bacillales</taxon>
        <taxon>Staphylococcaceae</taxon>
        <taxon>Staphylococcus</taxon>
    </lineage>
</organism>
<reference evidence="1 2" key="1">
    <citation type="submission" date="2017-11" db="EMBL/GenBank/DDBJ databases">
        <authorList>
            <person name="Founou R.C."/>
            <person name="Founou L."/>
            <person name="Allam M."/>
            <person name="Ismail A."/>
            <person name="Essack S.Y."/>
        </authorList>
    </citation>
    <scope>NUCLEOTIDE SEQUENCE [LARGE SCALE GENOMIC DNA]</scope>
    <source>
        <strain evidence="1 2">G811N2B1</strain>
    </source>
</reference>
<name>A0A7Z1MZC5_STAHA</name>
<evidence type="ECO:0000313" key="2">
    <source>
        <dbReference type="Proteomes" id="UP000238153"/>
    </source>
</evidence>
<accession>A0A7Z1MZC5</accession>
<dbReference type="Proteomes" id="UP000238153">
    <property type="component" value="Unassembled WGS sequence"/>
</dbReference>
<dbReference type="AlphaFoldDB" id="A0A7Z1MZC5"/>
<protein>
    <submittedName>
        <fullName evidence="1">Uncharacterized protein</fullName>
    </submittedName>
</protein>